<keyword evidence="13 17" id="KW-0238">DNA-binding</keyword>
<evidence type="ECO:0000313" key="19">
    <source>
        <dbReference type="EMBL" id="VEA72060.1"/>
    </source>
</evidence>
<keyword evidence="11 17" id="KW-0460">Magnesium</keyword>
<evidence type="ECO:0000256" key="4">
    <source>
        <dbReference type="ARBA" id="ARBA00022457"/>
    </source>
</evidence>
<dbReference type="FunFam" id="3.30.70.270:FF:000002">
    <property type="entry name" value="DNA polymerase IV"/>
    <property type="match status" value="1"/>
</dbReference>
<dbReference type="GO" id="GO:0006261">
    <property type="term" value="P:DNA-templated DNA replication"/>
    <property type="evidence" value="ECO:0007669"/>
    <property type="project" value="UniProtKB-UniRule"/>
</dbReference>
<dbReference type="SUPFAM" id="SSF56672">
    <property type="entry name" value="DNA/RNA polymerases"/>
    <property type="match status" value="1"/>
</dbReference>
<comment type="function">
    <text evidence="17">Poorly processive, error-prone DNA polymerase involved in untargeted mutagenesis. Copies undamaged DNA at stalled replication forks, which arise in vivo from mismatched or misaligned primer ends. These misaligned primers can be extended by PolIV. Exhibits no 3'-5' exonuclease (proofreading) activity. May be involved in translesional synthesis, in conjunction with the beta clamp from PolIII.</text>
</comment>
<keyword evidence="8 17" id="KW-0235">DNA replication</keyword>
<keyword evidence="5 17" id="KW-0963">Cytoplasm</keyword>
<dbReference type="PANTHER" id="PTHR11076">
    <property type="entry name" value="DNA REPAIR POLYMERASE UMUC / TRANSFERASE FAMILY MEMBER"/>
    <property type="match status" value="1"/>
</dbReference>
<evidence type="ECO:0000313" key="20">
    <source>
        <dbReference type="Proteomes" id="UP000271603"/>
    </source>
</evidence>
<dbReference type="Pfam" id="PF21999">
    <property type="entry name" value="IMS_HHH_1"/>
    <property type="match status" value="1"/>
</dbReference>
<dbReference type="SUPFAM" id="SSF100879">
    <property type="entry name" value="Lesion bypass DNA polymerase (Y-family), little finger domain"/>
    <property type="match status" value="1"/>
</dbReference>
<dbReference type="InterPro" id="IPR036775">
    <property type="entry name" value="DNA_pol_Y-fam_lit_finger_sf"/>
</dbReference>
<dbReference type="Pfam" id="PF00817">
    <property type="entry name" value="IMS"/>
    <property type="match status" value="1"/>
</dbReference>
<evidence type="ECO:0000256" key="1">
    <source>
        <dbReference type="ARBA" id="ARBA00004496"/>
    </source>
</evidence>
<dbReference type="EMBL" id="LR134155">
    <property type="protein sequence ID" value="VEA72060.1"/>
    <property type="molecule type" value="Genomic_DNA"/>
</dbReference>
<dbReference type="Gene3D" id="3.40.1170.60">
    <property type="match status" value="1"/>
</dbReference>
<evidence type="ECO:0000256" key="14">
    <source>
        <dbReference type="ARBA" id="ARBA00023204"/>
    </source>
</evidence>
<dbReference type="InterPro" id="IPR043128">
    <property type="entry name" value="Rev_trsase/Diguanyl_cyclase"/>
</dbReference>
<comment type="similarity">
    <text evidence="2 17">Belongs to the DNA polymerase type-Y family.</text>
</comment>
<keyword evidence="6 17" id="KW-0808">Transferase</keyword>
<dbReference type="InterPro" id="IPR017961">
    <property type="entry name" value="DNA_pol_Y-fam_little_finger"/>
</dbReference>
<dbReference type="GO" id="GO:0009432">
    <property type="term" value="P:SOS response"/>
    <property type="evidence" value="ECO:0007669"/>
    <property type="project" value="UniProtKB-ARBA"/>
</dbReference>
<dbReference type="RefSeq" id="WP_054306533.1">
    <property type="nucleotide sequence ID" value="NZ_CAMIPJ010000015.1"/>
</dbReference>
<dbReference type="Gene3D" id="1.10.150.20">
    <property type="entry name" value="5' to 3' exonuclease, C-terminal subdomain"/>
    <property type="match status" value="1"/>
</dbReference>
<keyword evidence="9 17" id="KW-0479">Metal-binding</keyword>
<dbReference type="GeneID" id="61764428"/>
<dbReference type="InterPro" id="IPR001126">
    <property type="entry name" value="UmuC"/>
</dbReference>
<sequence>MRKIIHVDMDCFFAAVEMRDNPSLRDIPLAIGGSAERRGVISTANYPARRYGVRSAMSTAMALKLCPQLTLLPGRMAAYKEASLHIRQIFARYTSLIEPLSLDEAYLDVTDSPQCNGSATLMAEEIRQAIFDELQLTASAGVAPIKFLAKIASDLNKPNGQYVIPPAQVGAFLQQLPLGKIPGVGKVTAKRLEELGLHTCADVQRYDLAALLKRFGKFGRVLWERSQGIDERQVSSERLRKSVGVERTLAEDIHDWAECEALIVDKLYPELEARLRKVKPDLHIARQGVKLKFQDFQLTTQEHVWPVLNREDLLAVAQQVWRERREGRGVRLVGLHVTLLDPQIERQLLLPWDG</sequence>
<dbReference type="STRING" id="61652.AXX16_4191"/>
<evidence type="ECO:0000256" key="3">
    <source>
        <dbReference type="ARBA" id="ARBA00012417"/>
    </source>
</evidence>
<dbReference type="HAMAP" id="MF_01113">
    <property type="entry name" value="DNApol_IV"/>
    <property type="match status" value="1"/>
</dbReference>
<comment type="subcellular location">
    <subcellularLocation>
        <location evidence="1 17">Cytoplasm</location>
    </subcellularLocation>
</comment>
<evidence type="ECO:0000256" key="7">
    <source>
        <dbReference type="ARBA" id="ARBA00022695"/>
    </source>
</evidence>
<name>A0A3S4GLF2_SERRU</name>
<dbReference type="InterPro" id="IPR043502">
    <property type="entry name" value="DNA/RNA_pol_sf"/>
</dbReference>
<dbReference type="InterPro" id="IPR053848">
    <property type="entry name" value="IMS_HHH_1"/>
</dbReference>
<comment type="cofactor">
    <cofactor evidence="17">
        <name>Mg(2+)</name>
        <dbReference type="ChEBI" id="CHEBI:18420"/>
    </cofactor>
    <text evidence="17">Binds 2 magnesium ions per subunit.</text>
</comment>
<dbReference type="GO" id="GO:0042276">
    <property type="term" value="P:error-prone translesion synthesis"/>
    <property type="evidence" value="ECO:0007669"/>
    <property type="project" value="TreeGrafter"/>
</dbReference>
<accession>A0A3S4GLF2</accession>
<dbReference type="GO" id="GO:0000287">
    <property type="term" value="F:magnesium ion binding"/>
    <property type="evidence" value="ECO:0007669"/>
    <property type="project" value="UniProtKB-UniRule"/>
</dbReference>
<feature type="binding site" evidence="17">
    <location>
        <position position="103"/>
    </location>
    <ligand>
        <name>Mg(2+)</name>
        <dbReference type="ChEBI" id="CHEBI:18420"/>
    </ligand>
</feature>
<dbReference type="InterPro" id="IPR050116">
    <property type="entry name" value="DNA_polymerase-Y"/>
</dbReference>
<dbReference type="GO" id="GO:0006281">
    <property type="term" value="P:DNA repair"/>
    <property type="evidence" value="ECO:0007669"/>
    <property type="project" value="UniProtKB-UniRule"/>
</dbReference>
<protein>
    <recommendedName>
        <fullName evidence="16 17">DNA polymerase IV</fullName>
        <shortName evidence="17">Pol IV</shortName>
        <ecNumber evidence="3 17">2.7.7.7</ecNumber>
    </recommendedName>
</protein>
<keyword evidence="4 17" id="KW-0515">Mutator protein</keyword>
<dbReference type="FunFam" id="1.10.150.20:FF:000019">
    <property type="entry name" value="DNA polymerase IV"/>
    <property type="match status" value="1"/>
</dbReference>
<evidence type="ECO:0000256" key="17">
    <source>
        <dbReference type="HAMAP-Rule" id="MF_01113"/>
    </source>
</evidence>
<keyword evidence="14 17" id="KW-0234">DNA repair</keyword>
<dbReference type="EC" id="2.7.7.7" evidence="3 17"/>
<dbReference type="AlphaFoldDB" id="A0A3S4GLF2"/>
<dbReference type="GO" id="GO:0005829">
    <property type="term" value="C:cytosol"/>
    <property type="evidence" value="ECO:0007669"/>
    <property type="project" value="TreeGrafter"/>
</dbReference>
<feature type="site" description="Substrate discrimination" evidence="17">
    <location>
        <position position="13"/>
    </location>
</feature>
<evidence type="ECO:0000256" key="13">
    <source>
        <dbReference type="ARBA" id="ARBA00023125"/>
    </source>
</evidence>
<gene>
    <name evidence="17 19" type="primary">dinB</name>
    <name evidence="19" type="ORF">NCTC9419_03651</name>
</gene>
<dbReference type="CDD" id="cd03586">
    <property type="entry name" value="PolY_Pol_IV_kappa"/>
    <property type="match status" value="1"/>
</dbReference>
<keyword evidence="10 17" id="KW-0227">DNA damage</keyword>
<evidence type="ECO:0000256" key="11">
    <source>
        <dbReference type="ARBA" id="ARBA00022842"/>
    </source>
</evidence>
<comment type="catalytic activity">
    <reaction evidence="15 17">
        <text>DNA(n) + a 2'-deoxyribonucleoside 5'-triphosphate = DNA(n+1) + diphosphate</text>
        <dbReference type="Rhea" id="RHEA:22508"/>
        <dbReference type="Rhea" id="RHEA-COMP:17339"/>
        <dbReference type="Rhea" id="RHEA-COMP:17340"/>
        <dbReference type="ChEBI" id="CHEBI:33019"/>
        <dbReference type="ChEBI" id="CHEBI:61560"/>
        <dbReference type="ChEBI" id="CHEBI:173112"/>
        <dbReference type="EC" id="2.7.7.7"/>
    </reaction>
</comment>
<keyword evidence="7 17" id="KW-0548">Nucleotidyltransferase</keyword>
<evidence type="ECO:0000259" key="18">
    <source>
        <dbReference type="PROSITE" id="PS50173"/>
    </source>
</evidence>
<dbReference type="GO" id="GO:0003887">
    <property type="term" value="F:DNA-directed DNA polymerase activity"/>
    <property type="evidence" value="ECO:0007669"/>
    <property type="project" value="UniProtKB-UniRule"/>
</dbReference>
<feature type="binding site" evidence="17">
    <location>
        <position position="8"/>
    </location>
    <ligand>
        <name>Mg(2+)</name>
        <dbReference type="ChEBI" id="CHEBI:18420"/>
    </ligand>
</feature>
<feature type="active site" evidence="17">
    <location>
        <position position="104"/>
    </location>
</feature>
<evidence type="ECO:0000256" key="5">
    <source>
        <dbReference type="ARBA" id="ARBA00022490"/>
    </source>
</evidence>
<dbReference type="InterPro" id="IPR022880">
    <property type="entry name" value="DNApol_IV"/>
</dbReference>
<dbReference type="Gene3D" id="3.30.1490.100">
    <property type="entry name" value="DNA polymerase, Y-family, little finger domain"/>
    <property type="match status" value="1"/>
</dbReference>
<evidence type="ECO:0000256" key="15">
    <source>
        <dbReference type="ARBA" id="ARBA00049244"/>
    </source>
</evidence>
<dbReference type="GO" id="GO:0003684">
    <property type="term" value="F:damaged DNA binding"/>
    <property type="evidence" value="ECO:0007669"/>
    <property type="project" value="InterPro"/>
</dbReference>
<evidence type="ECO:0000256" key="8">
    <source>
        <dbReference type="ARBA" id="ARBA00022705"/>
    </source>
</evidence>
<feature type="domain" description="UmuC" evidence="18">
    <location>
        <begin position="4"/>
        <end position="185"/>
    </location>
</feature>
<dbReference type="Pfam" id="PF11799">
    <property type="entry name" value="IMS_C"/>
    <property type="match status" value="1"/>
</dbReference>
<keyword evidence="12 17" id="KW-0239">DNA-directed DNA polymerase</keyword>
<organism evidence="19 20">
    <name type="scientific">Serratia rubidaea</name>
    <name type="common">Serratia marinorubra</name>
    <dbReference type="NCBI Taxonomy" id="61652"/>
    <lineage>
        <taxon>Bacteria</taxon>
        <taxon>Pseudomonadati</taxon>
        <taxon>Pseudomonadota</taxon>
        <taxon>Gammaproteobacteria</taxon>
        <taxon>Enterobacterales</taxon>
        <taxon>Yersiniaceae</taxon>
        <taxon>Serratia</taxon>
    </lineage>
</organism>
<dbReference type="NCBIfam" id="NF002677">
    <property type="entry name" value="PRK02406.1"/>
    <property type="match status" value="1"/>
</dbReference>
<dbReference type="Gene3D" id="3.30.70.270">
    <property type="match status" value="1"/>
</dbReference>
<comment type="subunit">
    <text evidence="17">Monomer.</text>
</comment>
<reference evidence="19 20" key="1">
    <citation type="submission" date="2018-12" db="EMBL/GenBank/DDBJ databases">
        <authorList>
            <consortium name="Pathogen Informatics"/>
        </authorList>
    </citation>
    <scope>NUCLEOTIDE SEQUENCE [LARGE SCALE GENOMIC DNA]</scope>
    <source>
        <strain evidence="19 20">NCTC9419</strain>
    </source>
</reference>
<evidence type="ECO:0000256" key="10">
    <source>
        <dbReference type="ARBA" id="ARBA00022763"/>
    </source>
</evidence>
<evidence type="ECO:0000256" key="6">
    <source>
        <dbReference type="ARBA" id="ARBA00022679"/>
    </source>
</evidence>
<proteinExistence type="inferred from homology"/>
<dbReference type="PROSITE" id="PS50173">
    <property type="entry name" value="UMUC"/>
    <property type="match status" value="1"/>
</dbReference>
<evidence type="ECO:0000256" key="2">
    <source>
        <dbReference type="ARBA" id="ARBA00010945"/>
    </source>
</evidence>
<dbReference type="PANTHER" id="PTHR11076:SF33">
    <property type="entry name" value="DNA POLYMERASE KAPPA"/>
    <property type="match status" value="1"/>
</dbReference>
<dbReference type="FunFam" id="3.40.1170.60:FF:000001">
    <property type="entry name" value="DNA polymerase IV"/>
    <property type="match status" value="1"/>
</dbReference>
<evidence type="ECO:0000256" key="12">
    <source>
        <dbReference type="ARBA" id="ARBA00022932"/>
    </source>
</evidence>
<dbReference type="FunFam" id="3.30.1490.100:FF:000002">
    <property type="entry name" value="DNA polymerase IV"/>
    <property type="match status" value="1"/>
</dbReference>
<evidence type="ECO:0000256" key="9">
    <source>
        <dbReference type="ARBA" id="ARBA00022723"/>
    </source>
</evidence>
<dbReference type="Proteomes" id="UP000271603">
    <property type="component" value="Chromosome"/>
</dbReference>
<evidence type="ECO:0000256" key="16">
    <source>
        <dbReference type="ARBA" id="ARBA00073079"/>
    </source>
</evidence>